<proteinExistence type="inferred from homology"/>
<dbReference type="Gene3D" id="3.40.50.1260">
    <property type="entry name" value="Phosphoglycerate kinase, N-terminal domain"/>
    <property type="match status" value="2"/>
</dbReference>
<keyword evidence="5 9" id="KW-0808">Transferase</keyword>
<dbReference type="Proteomes" id="UP001596390">
    <property type="component" value="Unassembled WGS sequence"/>
</dbReference>
<accession>A0ABD5YCV5</accession>
<protein>
    <recommendedName>
        <fullName evidence="4 9">Phosphoglycerate kinase</fullName>
        <ecNumber evidence="3 9">2.7.2.3</ecNumber>
    </recommendedName>
</protein>
<feature type="binding site" evidence="9 11">
    <location>
        <position position="332"/>
    </location>
    <ligand>
        <name>ATP</name>
        <dbReference type="ChEBI" id="CHEBI:30616"/>
    </ligand>
</feature>
<evidence type="ECO:0000256" key="10">
    <source>
        <dbReference type="PIRSR" id="PIRSR000724-1"/>
    </source>
</evidence>
<dbReference type="RefSeq" id="WP_267662484.1">
    <property type="nucleotide sequence ID" value="NZ_JAODIX010000003.1"/>
</dbReference>
<comment type="catalytic activity">
    <reaction evidence="1 9 12">
        <text>(2R)-3-phosphoglycerate + ATP = (2R)-3-phospho-glyceroyl phosphate + ADP</text>
        <dbReference type="Rhea" id="RHEA:14801"/>
        <dbReference type="ChEBI" id="CHEBI:30616"/>
        <dbReference type="ChEBI" id="CHEBI:57604"/>
        <dbReference type="ChEBI" id="CHEBI:58272"/>
        <dbReference type="ChEBI" id="CHEBI:456216"/>
        <dbReference type="EC" id="2.7.2.3"/>
    </reaction>
</comment>
<feature type="binding site" evidence="9">
    <location>
        <position position="156"/>
    </location>
    <ligand>
        <name>substrate</name>
    </ligand>
</feature>
<comment type="pathway">
    <text evidence="9">Carbohydrate degradation; glycolysis; pyruvate from D-glyceraldehyde 3-phosphate: step 2/5.</text>
</comment>
<keyword evidence="7 9" id="KW-0418">Kinase</keyword>
<dbReference type="PROSITE" id="PS00111">
    <property type="entry name" value="PGLYCERATE_KINASE"/>
    <property type="match status" value="1"/>
</dbReference>
<dbReference type="PIRSF" id="PIRSF000724">
    <property type="entry name" value="Pgk"/>
    <property type="match status" value="1"/>
</dbReference>
<dbReference type="InterPro" id="IPR015824">
    <property type="entry name" value="Phosphoglycerate_kinase_N"/>
</dbReference>
<keyword evidence="6 9" id="KW-0547">Nucleotide-binding</keyword>
<comment type="subcellular location">
    <subcellularLocation>
        <location evidence="9">Cytoplasm</location>
    </subcellularLocation>
</comment>
<dbReference type="EMBL" id="JBHSZZ010000003">
    <property type="protein sequence ID" value="MFC7185500.1"/>
    <property type="molecule type" value="Genomic_DNA"/>
</dbReference>
<evidence type="ECO:0000313" key="14">
    <source>
        <dbReference type="Proteomes" id="UP001596390"/>
    </source>
</evidence>
<dbReference type="AlphaFoldDB" id="A0ABD5YCV5"/>
<evidence type="ECO:0000256" key="6">
    <source>
        <dbReference type="ARBA" id="ARBA00022741"/>
    </source>
</evidence>
<dbReference type="EC" id="2.7.2.3" evidence="3 9"/>
<comment type="caution">
    <text evidence="13">The sequence shown here is derived from an EMBL/GenBank/DDBJ whole genome shotgun (WGS) entry which is preliminary data.</text>
</comment>
<dbReference type="GO" id="GO:0005524">
    <property type="term" value="F:ATP binding"/>
    <property type="evidence" value="ECO:0007669"/>
    <property type="project" value="UniProtKB-KW"/>
</dbReference>
<organism evidence="13 14">
    <name type="scientific">Halorubrum yunnanense</name>
    <dbReference type="NCBI Taxonomy" id="1526162"/>
    <lineage>
        <taxon>Archaea</taxon>
        <taxon>Methanobacteriati</taxon>
        <taxon>Methanobacteriota</taxon>
        <taxon>Stenosarchaea group</taxon>
        <taxon>Halobacteria</taxon>
        <taxon>Halobacteriales</taxon>
        <taxon>Haloferacaceae</taxon>
        <taxon>Halorubrum</taxon>
    </lineage>
</organism>
<evidence type="ECO:0000256" key="8">
    <source>
        <dbReference type="ARBA" id="ARBA00022840"/>
    </source>
</evidence>
<dbReference type="HAMAP" id="MF_00145">
    <property type="entry name" value="Phosphoglyc_kinase"/>
    <property type="match status" value="1"/>
</dbReference>
<dbReference type="InterPro" id="IPR015911">
    <property type="entry name" value="Phosphoglycerate_kinase_CS"/>
</dbReference>
<dbReference type="GO" id="GO:0004618">
    <property type="term" value="F:phosphoglycerate kinase activity"/>
    <property type="evidence" value="ECO:0007669"/>
    <property type="project" value="UniProtKB-UniRule"/>
</dbReference>
<comment type="similarity">
    <text evidence="2 9 12">Belongs to the phosphoglycerate kinase family.</text>
</comment>
<comment type="subunit">
    <text evidence="9">Monomer.</text>
</comment>
<keyword evidence="8 9" id="KW-0067">ATP-binding</keyword>
<feature type="binding site" evidence="10">
    <location>
        <position position="156"/>
    </location>
    <ligand>
        <name>(2R)-3-phosphoglycerate</name>
        <dbReference type="ChEBI" id="CHEBI:58272"/>
    </ligand>
</feature>
<name>A0ABD5YCV5_9EURY</name>
<feature type="binding site" evidence="9 11">
    <location>
        <begin position="358"/>
        <end position="361"/>
    </location>
    <ligand>
        <name>ATP</name>
        <dbReference type="ChEBI" id="CHEBI:30616"/>
    </ligand>
</feature>
<dbReference type="InterPro" id="IPR001576">
    <property type="entry name" value="Phosphoglycerate_kinase"/>
</dbReference>
<evidence type="ECO:0000313" key="13">
    <source>
        <dbReference type="EMBL" id="MFC7185500.1"/>
    </source>
</evidence>
<keyword evidence="9" id="KW-0324">Glycolysis</keyword>
<feature type="binding site" evidence="10">
    <location>
        <position position="36"/>
    </location>
    <ligand>
        <name>(2R)-3-phosphoglycerate</name>
        <dbReference type="ChEBI" id="CHEBI:58272"/>
    </ligand>
</feature>
<dbReference type="PANTHER" id="PTHR11406">
    <property type="entry name" value="PHOSPHOGLYCERATE KINASE"/>
    <property type="match status" value="1"/>
</dbReference>
<keyword evidence="14" id="KW-1185">Reference proteome</keyword>
<evidence type="ECO:0000256" key="1">
    <source>
        <dbReference type="ARBA" id="ARBA00000642"/>
    </source>
</evidence>
<evidence type="ECO:0000256" key="9">
    <source>
        <dbReference type="HAMAP-Rule" id="MF_00145"/>
    </source>
</evidence>
<feature type="binding site" evidence="9">
    <location>
        <position position="36"/>
    </location>
    <ligand>
        <name>substrate</name>
    </ligand>
</feature>
<gene>
    <name evidence="9" type="primary">pgk</name>
    <name evidence="13" type="ORF">ACFQMK_01010</name>
</gene>
<reference evidence="13 14" key="1">
    <citation type="journal article" date="2019" name="Int. J. Syst. Evol. Microbiol.">
        <title>The Global Catalogue of Microorganisms (GCM) 10K type strain sequencing project: providing services to taxonomists for standard genome sequencing and annotation.</title>
        <authorList>
            <consortium name="The Broad Institute Genomics Platform"/>
            <consortium name="The Broad Institute Genome Sequencing Center for Infectious Disease"/>
            <person name="Wu L."/>
            <person name="Ma J."/>
        </authorList>
    </citation>
    <scope>NUCLEOTIDE SEQUENCE [LARGE SCALE GENOMIC DNA]</scope>
    <source>
        <strain evidence="13 14">Q85</strain>
    </source>
</reference>
<evidence type="ECO:0000256" key="11">
    <source>
        <dbReference type="PIRSR" id="PIRSR000724-2"/>
    </source>
</evidence>
<dbReference type="GO" id="GO:0006096">
    <property type="term" value="P:glycolytic process"/>
    <property type="evidence" value="ECO:0007669"/>
    <property type="project" value="UniProtKB-UniRule"/>
</dbReference>
<dbReference type="SUPFAM" id="SSF53748">
    <property type="entry name" value="Phosphoglycerate kinase"/>
    <property type="match status" value="1"/>
</dbReference>
<evidence type="ECO:0000256" key="2">
    <source>
        <dbReference type="ARBA" id="ARBA00008982"/>
    </source>
</evidence>
<feature type="binding site" evidence="9">
    <location>
        <position position="116"/>
    </location>
    <ligand>
        <name>substrate</name>
    </ligand>
</feature>
<dbReference type="InterPro" id="IPR036043">
    <property type="entry name" value="Phosphoglycerate_kinase_sf"/>
</dbReference>
<dbReference type="GO" id="GO:0005737">
    <property type="term" value="C:cytoplasm"/>
    <property type="evidence" value="ECO:0007669"/>
    <property type="project" value="UniProtKB-SubCell"/>
</dbReference>
<dbReference type="Pfam" id="PF00162">
    <property type="entry name" value="PGK"/>
    <property type="match status" value="1"/>
</dbReference>
<dbReference type="FunFam" id="3.40.50.1260:FF:000006">
    <property type="entry name" value="Phosphoglycerate kinase"/>
    <property type="match status" value="1"/>
</dbReference>
<evidence type="ECO:0000256" key="12">
    <source>
        <dbReference type="RuleBase" id="RU000532"/>
    </source>
</evidence>
<dbReference type="PRINTS" id="PR00477">
    <property type="entry name" value="PHGLYCKINASE"/>
</dbReference>
<evidence type="ECO:0000256" key="7">
    <source>
        <dbReference type="ARBA" id="ARBA00022777"/>
    </source>
</evidence>
<feature type="binding site" evidence="9 10">
    <location>
        <begin position="21"/>
        <end position="23"/>
    </location>
    <ligand>
        <name>substrate</name>
    </ligand>
</feature>
<evidence type="ECO:0000256" key="3">
    <source>
        <dbReference type="ARBA" id="ARBA00013061"/>
    </source>
</evidence>
<sequence length="407" mass="43578">MATFDTIDDIPTDSRVLVRLDLNSPIEDGEPQTNRRFERHAETVRELAEAGHRVVLLAHQGRPGRDDFTSLAGHAAILSERVGRDVAFVEDTYGEAALSAVDALDAGEVLLLENARMCDDELPEESPEAKAETEFVRTLAPRFDAYVNDAYSAAHRKHASLVGFPLVLPAYAGRVMETEYEANTAIATREFDGPVTMVVGGTKATDVIGVMDALDDRVDRFLLGGVAGELFLRAAGHPVGHDVGGTDLFDEQWEANRELIESVLDERGDALRLATDLAYEGADGERAEVAVNDIDEKEAGYLDVGSETVAAYEPAVRESDAVFVKGALGVFEDERFADGTVGVLEAIAGADCFSVVGGGDTSRAIEMYGMNESDFSHVSIAGGAYIRALTGEPLPAVEVLEAAAGRQ</sequence>
<feature type="binding site" evidence="9 10">
    <location>
        <begin position="59"/>
        <end position="62"/>
    </location>
    <ligand>
        <name>substrate</name>
    </ligand>
</feature>
<comment type="caution">
    <text evidence="9">Lacks conserved residue(s) required for the propagation of feature annotation.</text>
</comment>
<evidence type="ECO:0000256" key="4">
    <source>
        <dbReference type="ARBA" id="ARBA00016471"/>
    </source>
</evidence>
<evidence type="ECO:0000256" key="5">
    <source>
        <dbReference type="ARBA" id="ARBA00022679"/>
    </source>
</evidence>
<dbReference type="PANTHER" id="PTHR11406:SF23">
    <property type="entry name" value="PHOSPHOGLYCERATE KINASE 1, CHLOROPLASTIC-RELATED"/>
    <property type="match status" value="1"/>
</dbReference>
<keyword evidence="9" id="KW-0963">Cytoplasm</keyword>
<feature type="binding site" evidence="10">
    <location>
        <position position="116"/>
    </location>
    <ligand>
        <name>(2R)-3-phosphoglycerate</name>
        <dbReference type="ChEBI" id="CHEBI:58272"/>
    </ligand>
</feature>